<protein>
    <submittedName>
        <fullName evidence="1">Uncharacterized protein</fullName>
    </submittedName>
</protein>
<sequence length="107" mass="11868">MWALNEKMPSSDSHHPEGTLGDYTRYVRTPSVVFAFVFSVKETEFVKFAVFIIGCHLAKGYSPLIALVKSIHSLYLTKKAIIGVARHIDSVGMEKKRPCSGGAHFLV</sequence>
<feature type="non-terminal residue" evidence="1">
    <location>
        <position position="107"/>
    </location>
</feature>
<dbReference type="EMBL" id="BARV01005613">
    <property type="protein sequence ID" value="GAI16560.1"/>
    <property type="molecule type" value="Genomic_DNA"/>
</dbReference>
<evidence type="ECO:0000313" key="1">
    <source>
        <dbReference type="EMBL" id="GAI16560.1"/>
    </source>
</evidence>
<organism evidence="1">
    <name type="scientific">marine sediment metagenome</name>
    <dbReference type="NCBI Taxonomy" id="412755"/>
    <lineage>
        <taxon>unclassified sequences</taxon>
        <taxon>metagenomes</taxon>
        <taxon>ecological metagenomes</taxon>
    </lineage>
</organism>
<accession>X1MPG2</accession>
<dbReference type="AlphaFoldDB" id="X1MPG2"/>
<comment type="caution">
    <text evidence="1">The sequence shown here is derived from an EMBL/GenBank/DDBJ whole genome shotgun (WGS) entry which is preliminary data.</text>
</comment>
<reference evidence="1" key="1">
    <citation type="journal article" date="2014" name="Front. Microbiol.">
        <title>High frequency of phylogenetically diverse reductive dehalogenase-homologous genes in deep subseafloor sedimentary metagenomes.</title>
        <authorList>
            <person name="Kawai M."/>
            <person name="Futagami T."/>
            <person name="Toyoda A."/>
            <person name="Takaki Y."/>
            <person name="Nishi S."/>
            <person name="Hori S."/>
            <person name="Arai W."/>
            <person name="Tsubouchi T."/>
            <person name="Morono Y."/>
            <person name="Uchiyama I."/>
            <person name="Ito T."/>
            <person name="Fujiyama A."/>
            <person name="Inagaki F."/>
            <person name="Takami H."/>
        </authorList>
    </citation>
    <scope>NUCLEOTIDE SEQUENCE</scope>
    <source>
        <strain evidence="1">Expedition CK06-06</strain>
    </source>
</reference>
<proteinExistence type="predicted"/>
<gene>
    <name evidence="1" type="ORF">S06H3_11523</name>
</gene>
<name>X1MPG2_9ZZZZ</name>